<dbReference type="EC" id="6.3.2.13" evidence="7"/>
<evidence type="ECO:0000259" key="10">
    <source>
        <dbReference type="Pfam" id="PF02875"/>
    </source>
</evidence>
<evidence type="ECO:0000256" key="7">
    <source>
        <dbReference type="HAMAP-Rule" id="MF_00208"/>
    </source>
</evidence>
<protein>
    <recommendedName>
        <fullName evidence="7">UDP-N-acetylmuramoyl-L-alanyl-D-glutamate--2,6-diaminopimelate ligase</fullName>
        <ecNumber evidence="7">6.3.2.13</ecNumber>
    </recommendedName>
    <alternativeName>
        <fullName evidence="7">Meso-A2pm-adding enzyme</fullName>
    </alternativeName>
    <alternativeName>
        <fullName evidence="7">Meso-diaminopimelate-adding enzyme</fullName>
    </alternativeName>
    <alternativeName>
        <fullName evidence="7">UDP-MurNAc-L-Ala-D-Glu:meso-diaminopimelate ligase</fullName>
    </alternativeName>
    <alternativeName>
        <fullName evidence="7">UDP-MurNAc-tripeptide synthetase</fullName>
    </alternativeName>
    <alternativeName>
        <fullName evidence="7">UDP-N-acetylmuramyl-tripeptide synthetase</fullName>
    </alternativeName>
</protein>
<comment type="cofactor">
    <cofactor evidence="7">
        <name>Mg(2+)</name>
        <dbReference type="ChEBI" id="CHEBI:18420"/>
    </cofactor>
</comment>
<comment type="subcellular location">
    <subcellularLocation>
        <location evidence="7 8">Cytoplasm</location>
    </subcellularLocation>
</comment>
<feature type="binding site" evidence="7">
    <location>
        <position position="382"/>
    </location>
    <ligand>
        <name>meso-2,6-diaminopimelate</name>
        <dbReference type="ChEBI" id="CHEBI:57791"/>
    </ligand>
</feature>
<evidence type="ECO:0000256" key="6">
    <source>
        <dbReference type="ARBA" id="ARBA00023316"/>
    </source>
</evidence>
<proteinExistence type="inferred from homology"/>
<evidence type="ECO:0000256" key="1">
    <source>
        <dbReference type="ARBA" id="ARBA00005898"/>
    </source>
</evidence>
<dbReference type="GO" id="GO:0000287">
    <property type="term" value="F:magnesium ion binding"/>
    <property type="evidence" value="ECO:0007669"/>
    <property type="project" value="UniProtKB-UniRule"/>
</dbReference>
<dbReference type="AlphaFoldDB" id="A0A1I4VNT6"/>
<dbReference type="Pfam" id="PF08245">
    <property type="entry name" value="Mur_ligase_M"/>
    <property type="match status" value="1"/>
</dbReference>
<feature type="binding site" evidence="7">
    <location>
        <position position="462"/>
    </location>
    <ligand>
        <name>meso-2,6-diaminopimelate</name>
        <dbReference type="ChEBI" id="CHEBI:57791"/>
    </ligand>
</feature>
<evidence type="ECO:0000256" key="3">
    <source>
        <dbReference type="ARBA" id="ARBA00022960"/>
    </source>
</evidence>
<dbReference type="PANTHER" id="PTHR23135">
    <property type="entry name" value="MUR LIGASE FAMILY MEMBER"/>
    <property type="match status" value="1"/>
</dbReference>
<comment type="PTM">
    <text evidence="7">Carboxylation is probably crucial for Mg(2+) binding and, consequently, for the gamma-phosphate positioning of ATP.</text>
</comment>
<dbReference type="EMBL" id="FOVE01000002">
    <property type="protein sequence ID" value="SFN02747.1"/>
    <property type="molecule type" value="Genomic_DNA"/>
</dbReference>
<dbReference type="SUPFAM" id="SSF63418">
    <property type="entry name" value="MurE/MurF N-terminal domain"/>
    <property type="match status" value="1"/>
</dbReference>
<comment type="function">
    <text evidence="7">Catalyzes the addition of meso-diaminopimelic acid to the nucleotide precursor UDP-N-acetylmuramoyl-L-alanyl-D-glutamate (UMAG) in the biosynthesis of bacterial cell-wall peptidoglycan.</text>
</comment>
<comment type="caution">
    <text evidence="7">Lacks conserved residue(s) required for the propagation of feature annotation.</text>
</comment>
<evidence type="ECO:0000259" key="11">
    <source>
        <dbReference type="Pfam" id="PF08245"/>
    </source>
</evidence>
<comment type="catalytic activity">
    <reaction evidence="7">
        <text>UDP-N-acetyl-alpha-D-muramoyl-L-alanyl-D-glutamate + meso-2,6-diaminopimelate + ATP = UDP-N-acetyl-alpha-D-muramoyl-L-alanyl-gamma-D-glutamyl-meso-2,6-diaminopimelate + ADP + phosphate + H(+)</text>
        <dbReference type="Rhea" id="RHEA:23676"/>
        <dbReference type="ChEBI" id="CHEBI:15378"/>
        <dbReference type="ChEBI" id="CHEBI:30616"/>
        <dbReference type="ChEBI" id="CHEBI:43474"/>
        <dbReference type="ChEBI" id="CHEBI:57791"/>
        <dbReference type="ChEBI" id="CHEBI:83900"/>
        <dbReference type="ChEBI" id="CHEBI:83905"/>
        <dbReference type="ChEBI" id="CHEBI:456216"/>
        <dbReference type="EC" id="6.3.2.13"/>
    </reaction>
</comment>
<dbReference type="RefSeq" id="WP_091190157.1">
    <property type="nucleotide sequence ID" value="NZ_FOVE01000002.1"/>
</dbReference>
<dbReference type="InterPro" id="IPR004101">
    <property type="entry name" value="Mur_ligase_C"/>
</dbReference>
<dbReference type="GO" id="GO:0009252">
    <property type="term" value="P:peptidoglycan biosynthetic process"/>
    <property type="evidence" value="ECO:0007669"/>
    <property type="project" value="UniProtKB-UniRule"/>
</dbReference>
<evidence type="ECO:0000256" key="5">
    <source>
        <dbReference type="ARBA" id="ARBA00023306"/>
    </source>
</evidence>
<dbReference type="SUPFAM" id="SSF53623">
    <property type="entry name" value="MurD-like peptide ligases, catalytic domain"/>
    <property type="match status" value="1"/>
</dbReference>
<dbReference type="NCBIfam" id="TIGR01085">
    <property type="entry name" value="murE"/>
    <property type="match status" value="1"/>
</dbReference>
<dbReference type="STRING" id="83765.SAMN05660284_00292"/>
<keyword evidence="5 7" id="KW-0131">Cell cycle</keyword>
<accession>A0A1I4VNT6</accession>
<keyword evidence="6 7" id="KW-0961">Cell wall biogenesis/degradation</keyword>
<dbReference type="Pfam" id="PF02875">
    <property type="entry name" value="Mur_ligase_C"/>
    <property type="match status" value="1"/>
</dbReference>
<reference evidence="13" key="1">
    <citation type="submission" date="2016-10" db="EMBL/GenBank/DDBJ databases">
        <authorList>
            <person name="Varghese N."/>
            <person name="Submissions S."/>
        </authorList>
    </citation>
    <scope>NUCLEOTIDE SEQUENCE [LARGE SCALE GENOMIC DNA]</scope>
    <source>
        <strain evidence="13">DSM 6150</strain>
    </source>
</reference>
<feature type="domain" description="Mur ligase N-terminal catalytic" evidence="9">
    <location>
        <begin position="26"/>
        <end position="69"/>
    </location>
</feature>
<keyword evidence="7 12" id="KW-0436">Ligase</keyword>
<dbReference type="InterPro" id="IPR036615">
    <property type="entry name" value="Mur_ligase_C_dom_sf"/>
</dbReference>
<gene>
    <name evidence="7" type="primary">murE</name>
    <name evidence="12" type="ORF">SAMN05660284_00292</name>
</gene>
<dbReference type="Gene3D" id="3.40.1190.10">
    <property type="entry name" value="Mur-like, catalytic domain"/>
    <property type="match status" value="1"/>
</dbReference>
<feature type="binding site" evidence="7">
    <location>
        <position position="189"/>
    </location>
    <ligand>
        <name>UDP-N-acetyl-alpha-D-muramoyl-L-alanyl-D-glutamate</name>
        <dbReference type="ChEBI" id="CHEBI:83900"/>
    </ligand>
</feature>
<dbReference type="GO" id="GO:0071555">
    <property type="term" value="P:cell wall organization"/>
    <property type="evidence" value="ECO:0007669"/>
    <property type="project" value="UniProtKB-KW"/>
</dbReference>
<keyword evidence="7" id="KW-0963">Cytoplasm</keyword>
<feature type="binding site" evidence="7">
    <location>
        <begin position="154"/>
        <end position="155"/>
    </location>
    <ligand>
        <name>UDP-N-acetyl-alpha-D-muramoyl-L-alanyl-D-glutamate</name>
        <dbReference type="ChEBI" id="CHEBI:83900"/>
    </ligand>
</feature>
<keyword evidence="4 7" id="KW-0573">Peptidoglycan synthesis</keyword>
<feature type="binding site" evidence="7">
    <location>
        <position position="29"/>
    </location>
    <ligand>
        <name>UDP-N-acetyl-alpha-D-muramoyl-L-alanyl-D-glutamate</name>
        <dbReference type="ChEBI" id="CHEBI:83900"/>
    </ligand>
</feature>
<dbReference type="SUPFAM" id="SSF53244">
    <property type="entry name" value="MurD-like peptide ligases, peptide-binding domain"/>
    <property type="match status" value="1"/>
</dbReference>
<dbReference type="OrthoDB" id="9800958at2"/>
<feature type="binding site" evidence="7">
    <location>
        <position position="187"/>
    </location>
    <ligand>
        <name>UDP-N-acetyl-alpha-D-muramoyl-L-alanyl-D-glutamate</name>
        <dbReference type="ChEBI" id="CHEBI:83900"/>
    </ligand>
</feature>
<feature type="binding site" evidence="7">
    <location>
        <position position="466"/>
    </location>
    <ligand>
        <name>meso-2,6-diaminopimelate</name>
        <dbReference type="ChEBI" id="CHEBI:57791"/>
    </ligand>
</feature>
<comment type="similarity">
    <text evidence="1 7">Belongs to the MurCDEF family. MurE subfamily.</text>
</comment>
<sequence>MKPASWLLPAPDWVAIDSLAAGRRIVSDSRQIQAGDVFLAFRGEYADGRKYIPEAIAAGAAGVIWEAEGFCWDDAWPVSNVGVPQLRELAGIVVAHLLGNPSAVLWVAGVTGTNGKTSIANWLAQAFTQAGGKGGVLGTVGNGFPGELEASTHTTLDPVGVQNWMRRLLDQGATHVAMELSSHGLDQARAHGVAVDCAVFTNLTRDHLDYHGDMDEYGAAKARLFEWEGLKSAVINQDDTFGRKLLGLTRAETVYTYGLEDGDIRPLKLDVSLDGIHMRVATPLGETQIASPLIGRFNASNLLACLGVLLAAGIALETAAKALGKIEPAPGRMQRLGGGAQPLIVVDYAHTPDALEKALSTLRESMSGPGRLICVFGCGGNRDRGKRALMGEIACRLADSVIITSDNPRDEVPQAIIDDIVAGVSGVPGTGKDHYAIESDRAHAIVDAVELARPGDVVLIAGKGHENYQEIRGERHAFDDVEQAGLALAGKLSRSLMGR</sequence>
<feature type="binding site" evidence="7">
    <location>
        <begin position="112"/>
        <end position="118"/>
    </location>
    <ligand>
        <name>ATP</name>
        <dbReference type="ChEBI" id="CHEBI:30616"/>
    </ligand>
</feature>
<evidence type="ECO:0000313" key="13">
    <source>
        <dbReference type="Proteomes" id="UP000242869"/>
    </source>
</evidence>
<dbReference type="Gene3D" id="3.90.190.20">
    <property type="entry name" value="Mur ligase, C-terminal domain"/>
    <property type="match status" value="1"/>
</dbReference>
<organism evidence="12 13">
    <name type="scientific">Formivibrio citricus</name>
    <dbReference type="NCBI Taxonomy" id="83765"/>
    <lineage>
        <taxon>Bacteria</taxon>
        <taxon>Pseudomonadati</taxon>
        <taxon>Pseudomonadota</taxon>
        <taxon>Betaproteobacteria</taxon>
        <taxon>Neisseriales</taxon>
        <taxon>Chitinibacteraceae</taxon>
        <taxon>Formivibrio</taxon>
    </lineage>
</organism>
<dbReference type="InterPro" id="IPR005761">
    <property type="entry name" value="UDP-N-AcMur-Glu-dNH2Pim_ligase"/>
</dbReference>
<dbReference type="InterPro" id="IPR000713">
    <property type="entry name" value="Mur_ligase_N"/>
</dbReference>
<dbReference type="GO" id="GO:0005524">
    <property type="term" value="F:ATP binding"/>
    <property type="evidence" value="ECO:0007669"/>
    <property type="project" value="UniProtKB-UniRule"/>
</dbReference>
<dbReference type="Pfam" id="PF01225">
    <property type="entry name" value="Mur_ligase"/>
    <property type="match status" value="1"/>
</dbReference>
<dbReference type="UniPathway" id="UPA00219"/>
<keyword evidence="7" id="KW-0067">ATP-binding</keyword>
<evidence type="ECO:0000259" key="9">
    <source>
        <dbReference type="Pfam" id="PF01225"/>
    </source>
</evidence>
<evidence type="ECO:0000256" key="2">
    <source>
        <dbReference type="ARBA" id="ARBA00022618"/>
    </source>
</evidence>
<dbReference type="InterPro" id="IPR013221">
    <property type="entry name" value="Mur_ligase_cen"/>
</dbReference>
<dbReference type="NCBIfam" id="NF001124">
    <property type="entry name" value="PRK00139.1-2"/>
    <property type="match status" value="1"/>
</dbReference>
<feature type="binding site" evidence="7">
    <location>
        <begin position="406"/>
        <end position="409"/>
    </location>
    <ligand>
        <name>meso-2,6-diaminopimelate</name>
        <dbReference type="ChEBI" id="CHEBI:57791"/>
    </ligand>
</feature>
<comment type="pathway">
    <text evidence="7 8">Cell wall biogenesis; peptidoglycan biosynthesis.</text>
</comment>
<name>A0A1I4VNT6_9NEIS</name>
<keyword evidence="13" id="KW-1185">Reference proteome</keyword>
<keyword evidence="7" id="KW-0460">Magnesium</keyword>
<dbReference type="Proteomes" id="UP000242869">
    <property type="component" value="Unassembled WGS sequence"/>
</dbReference>
<dbReference type="GO" id="GO:0005737">
    <property type="term" value="C:cytoplasm"/>
    <property type="evidence" value="ECO:0007669"/>
    <property type="project" value="UniProtKB-SubCell"/>
</dbReference>
<dbReference type="GO" id="GO:0008765">
    <property type="term" value="F:UDP-N-acetylmuramoylalanyl-D-glutamate-2,6-diaminopimelate ligase activity"/>
    <property type="evidence" value="ECO:0007669"/>
    <property type="project" value="UniProtKB-UniRule"/>
</dbReference>
<dbReference type="GO" id="GO:0051301">
    <property type="term" value="P:cell division"/>
    <property type="evidence" value="ECO:0007669"/>
    <property type="project" value="UniProtKB-KW"/>
</dbReference>
<evidence type="ECO:0000313" key="12">
    <source>
        <dbReference type="EMBL" id="SFN02747.1"/>
    </source>
</evidence>
<evidence type="ECO:0000256" key="4">
    <source>
        <dbReference type="ARBA" id="ARBA00022984"/>
    </source>
</evidence>
<dbReference type="InterPro" id="IPR035911">
    <property type="entry name" value="MurE/MurF_N"/>
</dbReference>
<evidence type="ECO:0000256" key="8">
    <source>
        <dbReference type="RuleBase" id="RU004135"/>
    </source>
</evidence>
<dbReference type="InterPro" id="IPR036565">
    <property type="entry name" value="Mur-like_cat_sf"/>
</dbReference>
<feature type="short sequence motif" description="Meso-diaminopimelate recognition motif" evidence="7">
    <location>
        <begin position="406"/>
        <end position="409"/>
    </location>
</feature>
<keyword evidence="7" id="KW-0547">Nucleotide-binding</keyword>
<feature type="modified residue" description="N6-carboxylysine" evidence="7">
    <location>
        <position position="221"/>
    </location>
</feature>
<feature type="domain" description="Mur ligase C-terminal" evidence="10">
    <location>
        <begin position="331"/>
        <end position="464"/>
    </location>
</feature>
<dbReference type="PANTHER" id="PTHR23135:SF4">
    <property type="entry name" value="UDP-N-ACETYLMURAMOYL-L-ALANYL-D-GLUTAMATE--2,6-DIAMINOPIMELATE LIGASE MURE HOMOLOG, CHLOROPLASTIC"/>
    <property type="match status" value="1"/>
</dbReference>
<feature type="binding site" evidence="7">
    <location>
        <position position="181"/>
    </location>
    <ligand>
        <name>UDP-N-acetyl-alpha-D-muramoyl-L-alanyl-D-glutamate</name>
        <dbReference type="ChEBI" id="CHEBI:83900"/>
    </ligand>
</feature>
<dbReference type="Gene3D" id="3.40.1390.10">
    <property type="entry name" value="MurE/MurF, N-terminal domain"/>
    <property type="match status" value="1"/>
</dbReference>
<keyword evidence="2 7" id="KW-0132">Cell division</keyword>
<dbReference type="GO" id="GO:0008360">
    <property type="term" value="P:regulation of cell shape"/>
    <property type="evidence" value="ECO:0007669"/>
    <property type="project" value="UniProtKB-KW"/>
</dbReference>
<keyword evidence="3 7" id="KW-0133">Cell shape</keyword>
<dbReference type="HAMAP" id="MF_00208">
    <property type="entry name" value="MurE"/>
    <property type="match status" value="1"/>
</dbReference>
<dbReference type="NCBIfam" id="NF001126">
    <property type="entry name" value="PRK00139.1-4"/>
    <property type="match status" value="1"/>
</dbReference>
<feature type="domain" description="Mur ligase central" evidence="11">
    <location>
        <begin position="110"/>
        <end position="308"/>
    </location>
</feature>